<dbReference type="AlphaFoldDB" id="A0A4V1AE70"/>
<evidence type="ECO:0000256" key="3">
    <source>
        <dbReference type="ARBA" id="ARBA00023125"/>
    </source>
</evidence>
<evidence type="ECO:0000256" key="6">
    <source>
        <dbReference type="SAM" id="MobiDB-lite"/>
    </source>
</evidence>
<dbReference type="Pfam" id="PF04082">
    <property type="entry name" value="Fungal_trans"/>
    <property type="match status" value="1"/>
</dbReference>
<feature type="region of interest" description="Disordered" evidence="6">
    <location>
        <begin position="84"/>
        <end position="107"/>
    </location>
</feature>
<keyword evidence="9" id="KW-1185">Reference proteome</keyword>
<dbReference type="Gene3D" id="4.10.240.10">
    <property type="entry name" value="Zn(2)-C6 fungal-type DNA-binding domain"/>
    <property type="match status" value="1"/>
</dbReference>
<dbReference type="GO" id="GO:0000981">
    <property type="term" value="F:DNA-binding transcription factor activity, RNA polymerase II-specific"/>
    <property type="evidence" value="ECO:0007669"/>
    <property type="project" value="InterPro"/>
</dbReference>
<dbReference type="SMART" id="SM00066">
    <property type="entry name" value="GAL4"/>
    <property type="match status" value="1"/>
</dbReference>
<dbReference type="Proteomes" id="UP000292447">
    <property type="component" value="Chromosome III"/>
</dbReference>
<dbReference type="InterPro" id="IPR001138">
    <property type="entry name" value="Zn2Cys6_DnaBD"/>
</dbReference>
<dbReference type="GO" id="GO:0008270">
    <property type="term" value="F:zinc ion binding"/>
    <property type="evidence" value="ECO:0007669"/>
    <property type="project" value="InterPro"/>
</dbReference>
<evidence type="ECO:0000256" key="1">
    <source>
        <dbReference type="ARBA" id="ARBA00022723"/>
    </source>
</evidence>
<evidence type="ECO:0000313" key="8">
    <source>
        <dbReference type="EMBL" id="QBM88183.1"/>
    </source>
</evidence>
<sequence>MSAHEDQQPTKARARISLLCAQCKRRKVKCDRKLPCLSCVKHNVPETCGYFGDQVVAQASETENGVSVFRAFADNSGRAFRSRDSTVKHENTVLPRKSPPNGPLSGLKRLREGEGITERDPKQFADDFSRSITTGGYMGRFPAIDSSRKELAPDLGYSLPAPGPVHPVAPLPSMGPGFSGSRPNLGPVANLAPGTYPQQMFHSPPSLAMLPVNGQLGSAPGAFYPSTSYHLNPLNCRNGTLSAGLPNGPGPTRPEMLSYLPFPQGQHAPGCGPHASMLPSSETLNGHEIGLNLQPLQPRSAPLPPQIAETFPRKNVLKFSWYGVNPHDAMDPNEELDLYSGYNPIYAGLKGRTMNHGPFSWYSYVQKDHVLRGLWDFTREPPKNTVRRKVLCLNEKDDDAPQSKDALLSNDLKAELNKRTLSLGLTVFEGEVDLGMHLLGRIKLMLPTKRAVLILVNRFFKSVYCYFPLVDESHFRKEIQRILGPFSDHDEKYAEIYATKRYDNATLGILLLVLRMSYLAAFSNRKTDNEQVLSSLCPVKLEEAKYILTNPINIDVVPVAQLCLDQYDLYQRTNLTVLQCAVLIRAYLSIAPEEGDSADGYDSNVFNVMCIQIAYCMGLNREPSKIYNHSSTPSRDNLCRKLWFFIKLMDMKLSYHFGFPLMVDDTYNDIERPKFAPGISNVADERMEQKVCETLGLIADLYSQMRVILKKCVSIKQLMRVNELAELITRIENATIDKLGTLPQLLRTNILGPEDLYVKVLRVKTYLNIKSFNLSIFYHLFLNYERARKDELAFFYVRKFFSISCCEYLVELLNLIKDRNLFDPDSVVPGLILNPPIVFLIHKSNQFNLRLLITFNHMIYKMTYDKDVHNQNLQDMDYRLYFARVAKLAKLMENFNRYSNSCLSMLSHRFFYAWRLSKVHSFLLDIVMSESFRKHRFEKGMETMEFTPDRIKELLDMAEVAHHAIKKNCQHDIVGGFNKPNAQESKPEVNLHHGDGEKAHQTLHPTDRPIEQSANIFSGAGDVRHAAPDGLQNHSSDVSTTSALTFDFADLDLGNPAEIDSLWHQINNFKHSGRQERDGAWDSGDSETGSKAYNAGGEWYQRLFALMAQTESFQPPEGSSNSDAYSHLPL</sequence>
<dbReference type="CDD" id="cd00067">
    <property type="entry name" value="GAL4"/>
    <property type="match status" value="1"/>
</dbReference>
<dbReference type="CDD" id="cd12148">
    <property type="entry name" value="fungal_TF_MHR"/>
    <property type="match status" value="1"/>
</dbReference>
<feature type="compositionally biased region" description="Basic and acidic residues" evidence="6">
    <location>
        <begin position="985"/>
        <end position="1007"/>
    </location>
</feature>
<keyword evidence="4" id="KW-0804">Transcription</keyword>
<proteinExistence type="predicted"/>
<dbReference type="SMART" id="SM00906">
    <property type="entry name" value="Fungal_trans"/>
    <property type="match status" value="1"/>
</dbReference>
<dbReference type="EMBL" id="CP034458">
    <property type="protein sequence ID" value="QBM88183.1"/>
    <property type="molecule type" value="Genomic_DNA"/>
</dbReference>
<name>A0A4V1AE70_9ASCO</name>
<gene>
    <name evidence="8" type="primary">MPUL0C01480</name>
    <name evidence="8" type="ORF">METSCH_C01480</name>
</gene>
<keyword evidence="5" id="KW-0539">Nucleus</keyword>
<keyword evidence="2" id="KW-0805">Transcription regulation</keyword>
<dbReference type="InterPro" id="IPR036864">
    <property type="entry name" value="Zn2-C6_fun-type_DNA-bd_sf"/>
</dbReference>
<dbReference type="GO" id="GO:0000978">
    <property type="term" value="F:RNA polymerase II cis-regulatory region sequence-specific DNA binding"/>
    <property type="evidence" value="ECO:0007669"/>
    <property type="project" value="TreeGrafter"/>
</dbReference>
<dbReference type="GO" id="GO:0006351">
    <property type="term" value="P:DNA-templated transcription"/>
    <property type="evidence" value="ECO:0007669"/>
    <property type="project" value="InterPro"/>
</dbReference>
<evidence type="ECO:0000256" key="2">
    <source>
        <dbReference type="ARBA" id="ARBA00023015"/>
    </source>
</evidence>
<dbReference type="PROSITE" id="PS50048">
    <property type="entry name" value="ZN2_CY6_FUNGAL_2"/>
    <property type="match status" value="1"/>
</dbReference>
<evidence type="ECO:0000259" key="7">
    <source>
        <dbReference type="PROSITE" id="PS50048"/>
    </source>
</evidence>
<dbReference type="PANTHER" id="PTHR31069">
    <property type="entry name" value="OLEATE-ACTIVATED TRANSCRIPTION FACTOR 1-RELATED"/>
    <property type="match status" value="1"/>
</dbReference>
<feature type="region of interest" description="Disordered" evidence="6">
    <location>
        <begin position="979"/>
        <end position="1007"/>
    </location>
</feature>
<dbReference type="Pfam" id="PF00172">
    <property type="entry name" value="Zn_clus"/>
    <property type="match status" value="1"/>
</dbReference>
<evidence type="ECO:0000256" key="5">
    <source>
        <dbReference type="ARBA" id="ARBA00023242"/>
    </source>
</evidence>
<evidence type="ECO:0000256" key="4">
    <source>
        <dbReference type="ARBA" id="ARBA00023163"/>
    </source>
</evidence>
<dbReference type="InterPro" id="IPR007219">
    <property type="entry name" value="XnlR_reg_dom"/>
</dbReference>
<dbReference type="InterPro" id="IPR050675">
    <property type="entry name" value="OAF3"/>
</dbReference>
<evidence type="ECO:0000313" key="9">
    <source>
        <dbReference type="Proteomes" id="UP000292447"/>
    </source>
</evidence>
<dbReference type="GO" id="GO:0045944">
    <property type="term" value="P:positive regulation of transcription by RNA polymerase II"/>
    <property type="evidence" value="ECO:0007669"/>
    <property type="project" value="TreeGrafter"/>
</dbReference>
<accession>A0A4V1AE70</accession>
<dbReference type="PANTHER" id="PTHR31069:SF12">
    <property type="entry name" value="TRANSCRIPTION FACTOR DOMAIN-CONTAINING PROTEIN"/>
    <property type="match status" value="1"/>
</dbReference>
<protein>
    <submittedName>
        <fullName evidence="8">Zn(2)-Cys(6) binuclear cluster domain-containing protein</fullName>
    </submittedName>
</protein>
<organism evidence="8 9">
    <name type="scientific">Metschnikowia aff. pulcherrima</name>
    <dbReference type="NCBI Taxonomy" id="2163413"/>
    <lineage>
        <taxon>Eukaryota</taxon>
        <taxon>Fungi</taxon>
        <taxon>Dikarya</taxon>
        <taxon>Ascomycota</taxon>
        <taxon>Saccharomycotina</taxon>
        <taxon>Pichiomycetes</taxon>
        <taxon>Metschnikowiaceae</taxon>
        <taxon>Metschnikowia</taxon>
    </lineage>
</organism>
<dbReference type="SUPFAM" id="SSF57701">
    <property type="entry name" value="Zn2/Cys6 DNA-binding domain"/>
    <property type="match status" value="1"/>
</dbReference>
<feature type="domain" description="Zn(2)-C6 fungal-type" evidence="7">
    <location>
        <begin position="19"/>
        <end position="50"/>
    </location>
</feature>
<dbReference type="STRING" id="2163413.A0A4V1AE70"/>
<reference evidence="9" key="1">
    <citation type="submission" date="2019-03" db="EMBL/GenBank/DDBJ databases">
        <title>Snf2 controls pulcherriminic acid biosynthesis and connects pigmentation and antifungal activity of the yeast Metschnikowia pulcherrima.</title>
        <authorList>
            <person name="Gore-Lloyd D."/>
            <person name="Sumann I."/>
            <person name="Brachmann A.O."/>
            <person name="Schneeberger K."/>
            <person name="Ortiz-Merino R.A."/>
            <person name="Moreno-Beltran M."/>
            <person name="Schlaefli M."/>
            <person name="Kirner P."/>
            <person name="Santos Kron A."/>
            <person name="Wolfe K.H."/>
            <person name="Piel J."/>
            <person name="Ahrens C.H."/>
            <person name="Henk D."/>
            <person name="Freimoser F.M."/>
        </authorList>
    </citation>
    <scope>NUCLEOTIDE SEQUENCE [LARGE SCALE GENOMIC DNA]</scope>
    <source>
        <strain evidence="9">APC 1.2</strain>
    </source>
</reference>
<keyword evidence="1" id="KW-0479">Metal-binding</keyword>
<keyword evidence="3" id="KW-0238">DNA-binding</keyword>
<dbReference type="GO" id="GO:0005634">
    <property type="term" value="C:nucleus"/>
    <property type="evidence" value="ECO:0007669"/>
    <property type="project" value="TreeGrafter"/>
</dbReference>